<feature type="compositionally biased region" description="Low complexity" evidence="1">
    <location>
        <begin position="49"/>
        <end position="68"/>
    </location>
</feature>
<reference evidence="2" key="1">
    <citation type="submission" date="2019-12" db="EMBL/GenBank/DDBJ databases">
        <title>Genome sequencing and annotation of Brassica cretica.</title>
        <authorList>
            <person name="Studholme D.J."/>
            <person name="Sarris P.F."/>
        </authorList>
    </citation>
    <scope>NUCLEOTIDE SEQUENCE</scope>
    <source>
        <strain evidence="2">PFS-001/15</strain>
        <tissue evidence="2">Leaf</tissue>
    </source>
</reference>
<evidence type="ECO:0000313" key="2">
    <source>
        <dbReference type="EMBL" id="KAF2544269.1"/>
    </source>
</evidence>
<proteinExistence type="predicted"/>
<feature type="region of interest" description="Disordered" evidence="1">
    <location>
        <begin position="1"/>
        <end position="71"/>
    </location>
</feature>
<feature type="compositionally biased region" description="Gly residues" evidence="1">
    <location>
        <begin position="1"/>
        <end position="12"/>
    </location>
</feature>
<evidence type="ECO:0000256" key="1">
    <source>
        <dbReference type="SAM" id="MobiDB-lite"/>
    </source>
</evidence>
<organism evidence="2 3">
    <name type="scientific">Brassica cretica</name>
    <name type="common">Mustard</name>
    <dbReference type="NCBI Taxonomy" id="69181"/>
    <lineage>
        <taxon>Eukaryota</taxon>
        <taxon>Viridiplantae</taxon>
        <taxon>Streptophyta</taxon>
        <taxon>Embryophyta</taxon>
        <taxon>Tracheophyta</taxon>
        <taxon>Spermatophyta</taxon>
        <taxon>Magnoliopsida</taxon>
        <taxon>eudicotyledons</taxon>
        <taxon>Gunneridae</taxon>
        <taxon>Pentapetalae</taxon>
        <taxon>rosids</taxon>
        <taxon>malvids</taxon>
        <taxon>Brassicales</taxon>
        <taxon>Brassicaceae</taxon>
        <taxon>Brassiceae</taxon>
        <taxon>Brassica</taxon>
    </lineage>
</organism>
<dbReference type="EMBL" id="QGKW02002005">
    <property type="protein sequence ID" value="KAF2544269.1"/>
    <property type="molecule type" value="Genomic_DNA"/>
</dbReference>
<protein>
    <submittedName>
        <fullName evidence="2">Uncharacterized protein</fullName>
    </submittedName>
</protein>
<dbReference type="Proteomes" id="UP000712281">
    <property type="component" value="Unassembled WGS sequence"/>
</dbReference>
<dbReference type="AlphaFoldDB" id="A0A8S9GFY5"/>
<name>A0A8S9GFY5_BRACR</name>
<comment type="caution">
    <text evidence="2">The sequence shown here is derived from an EMBL/GenBank/DDBJ whole genome shotgun (WGS) entry which is preliminary data.</text>
</comment>
<sequence length="99" mass="9969">MSSGLENGGGGCNATPTASPIDPTLGRGGGYSQRPPKGKSPPFTIIPGVDVPVTVNPSPTPSTGPSTPLGGGYITTPSTGFDSRSFEILFLVVFAHILL</sequence>
<accession>A0A8S9GFY5</accession>
<gene>
    <name evidence="2" type="ORF">F2Q68_00028538</name>
</gene>
<evidence type="ECO:0000313" key="3">
    <source>
        <dbReference type="Proteomes" id="UP000712281"/>
    </source>
</evidence>